<comment type="caution">
    <text evidence="4">The sequence shown here is derived from an EMBL/GenBank/DDBJ whole genome shotgun (WGS) entry which is preliminary data.</text>
</comment>
<dbReference type="InterPro" id="IPR050469">
    <property type="entry name" value="Diguanylate_Cyclase"/>
</dbReference>
<evidence type="ECO:0000259" key="3">
    <source>
        <dbReference type="PROSITE" id="PS50887"/>
    </source>
</evidence>
<dbReference type="SMART" id="SM00267">
    <property type="entry name" value="GGDEF"/>
    <property type="match status" value="1"/>
</dbReference>
<comment type="catalytic activity">
    <reaction evidence="2">
        <text>2 GTP = 3',3'-c-di-GMP + 2 diphosphate</text>
        <dbReference type="Rhea" id="RHEA:24898"/>
        <dbReference type="ChEBI" id="CHEBI:33019"/>
        <dbReference type="ChEBI" id="CHEBI:37565"/>
        <dbReference type="ChEBI" id="CHEBI:58805"/>
        <dbReference type="EC" id="2.7.7.65"/>
    </reaction>
</comment>
<dbReference type="FunFam" id="3.30.70.270:FF:000001">
    <property type="entry name" value="Diguanylate cyclase domain protein"/>
    <property type="match status" value="1"/>
</dbReference>
<evidence type="ECO:0000256" key="1">
    <source>
        <dbReference type="ARBA" id="ARBA00012528"/>
    </source>
</evidence>
<feature type="domain" description="GGDEF" evidence="3">
    <location>
        <begin position="213"/>
        <end position="348"/>
    </location>
</feature>
<dbReference type="Pfam" id="PF00990">
    <property type="entry name" value="GGDEF"/>
    <property type="match status" value="1"/>
</dbReference>
<dbReference type="InterPro" id="IPR000160">
    <property type="entry name" value="GGDEF_dom"/>
</dbReference>
<reference evidence="4" key="1">
    <citation type="submission" date="2020-12" db="EMBL/GenBank/DDBJ databases">
        <title>Geomonas sp. Red875, isolated from river sediment.</title>
        <authorList>
            <person name="Xu Z."/>
            <person name="Zhang Z."/>
            <person name="Masuda Y."/>
            <person name="Itoh H."/>
            <person name="Senoo K."/>
        </authorList>
    </citation>
    <scope>NUCLEOTIDE SEQUENCE</scope>
    <source>
        <strain evidence="4">Red875</strain>
    </source>
</reference>
<evidence type="ECO:0000313" key="5">
    <source>
        <dbReference type="Proteomes" id="UP000636888"/>
    </source>
</evidence>
<dbReference type="EC" id="2.7.7.65" evidence="1"/>
<dbReference type="GO" id="GO:0005886">
    <property type="term" value="C:plasma membrane"/>
    <property type="evidence" value="ECO:0007669"/>
    <property type="project" value="TreeGrafter"/>
</dbReference>
<dbReference type="CDD" id="cd01949">
    <property type="entry name" value="GGDEF"/>
    <property type="match status" value="1"/>
</dbReference>
<dbReference type="GO" id="GO:0043709">
    <property type="term" value="P:cell adhesion involved in single-species biofilm formation"/>
    <property type="evidence" value="ECO:0007669"/>
    <property type="project" value="TreeGrafter"/>
</dbReference>
<dbReference type="PANTHER" id="PTHR45138:SF9">
    <property type="entry name" value="DIGUANYLATE CYCLASE DGCM-RELATED"/>
    <property type="match status" value="1"/>
</dbReference>
<accession>A0A8J7JKI6</accession>
<dbReference type="Gene3D" id="3.30.450.40">
    <property type="match status" value="1"/>
</dbReference>
<dbReference type="GO" id="GO:0052621">
    <property type="term" value="F:diguanylate cyclase activity"/>
    <property type="evidence" value="ECO:0007669"/>
    <property type="project" value="UniProtKB-EC"/>
</dbReference>
<dbReference type="RefSeq" id="WP_199383847.1">
    <property type="nucleotide sequence ID" value="NZ_JAEMHM010000007.1"/>
</dbReference>
<dbReference type="GO" id="GO:1902201">
    <property type="term" value="P:negative regulation of bacterial-type flagellum-dependent cell motility"/>
    <property type="evidence" value="ECO:0007669"/>
    <property type="project" value="TreeGrafter"/>
</dbReference>
<dbReference type="InterPro" id="IPR003018">
    <property type="entry name" value="GAF"/>
</dbReference>
<keyword evidence="5" id="KW-1185">Reference proteome</keyword>
<dbReference type="InterPro" id="IPR043128">
    <property type="entry name" value="Rev_trsase/Diguanyl_cyclase"/>
</dbReference>
<dbReference type="InterPro" id="IPR029016">
    <property type="entry name" value="GAF-like_dom_sf"/>
</dbReference>
<name>A0A8J7JKI6_9BACT</name>
<dbReference type="Pfam" id="PF13185">
    <property type="entry name" value="GAF_2"/>
    <property type="match status" value="1"/>
</dbReference>
<dbReference type="SUPFAM" id="SSF55781">
    <property type="entry name" value="GAF domain-like"/>
    <property type="match status" value="1"/>
</dbReference>
<gene>
    <name evidence="4" type="ORF">JFN93_09545</name>
</gene>
<dbReference type="SUPFAM" id="SSF55073">
    <property type="entry name" value="Nucleotide cyclase"/>
    <property type="match status" value="1"/>
</dbReference>
<dbReference type="Proteomes" id="UP000636888">
    <property type="component" value="Unassembled WGS sequence"/>
</dbReference>
<dbReference type="SMART" id="SM00065">
    <property type="entry name" value="GAF"/>
    <property type="match status" value="1"/>
</dbReference>
<evidence type="ECO:0000313" key="4">
    <source>
        <dbReference type="EMBL" id="MBJ6724950.1"/>
    </source>
</evidence>
<dbReference type="AlphaFoldDB" id="A0A8J7JKI6"/>
<dbReference type="EMBL" id="JAEMHM010000007">
    <property type="protein sequence ID" value="MBJ6724950.1"/>
    <property type="molecule type" value="Genomic_DNA"/>
</dbReference>
<dbReference type="Gene3D" id="3.30.70.270">
    <property type="match status" value="1"/>
</dbReference>
<dbReference type="PROSITE" id="PS50887">
    <property type="entry name" value="GGDEF"/>
    <property type="match status" value="1"/>
</dbReference>
<dbReference type="NCBIfam" id="TIGR00254">
    <property type="entry name" value="GGDEF"/>
    <property type="match status" value="1"/>
</dbReference>
<dbReference type="PANTHER" id="PTHR45138">
    <property type="entry name" value="REGULATORY COMPONENTS OF SENSORY TRANSDUCTION SYSTEM"/>
    <property type="match status" value="1"/>
</dbReference>
<protein>
    <recommendedName>
        <fullName evidence="1">diguanylate cyclase</fullName>
        <ecNumber evidence="1">2.7.7.65</ecNumber>
    </recommendedName>
</protein>
<evidence type="ECO:0000256" key="2">
    <source>
        <dbReference type="ARBA" id="ARBA00034247"/>
    </source>
</evidence>
<proteinExistence type="predicted"/>
<sequence>MPSQNSSHTDCQKQVKALQDLISVAQAVVSTLDLDAVLQTILTSAMEFADTPAGSIALYNARRRELSLHAHAGLTPEFVHKERWEVTPGGLTERVLAEGVIVSIGDVDNTDYFINPALKQEGIRSLVAVPLKFRNRLVGILYLDDFAPRCFEQSRIDLISVLASFAAMSIQNATLHNQTKLLAITDQLTGLHNHRYFKEYFEQEMVRAKRYQKPLSIIMLDIDNFKAFNDTYGHAVGDVLLSSLGEIIPTSIRSIDIAFRYGGEEFVVLLPDTGLASAIVAAERLREQVRILSAGAMQEHGTSGVTVSLGVASFPDNASSCNDLFQVVDQLLYRAKRQGKDAVHFLPQSKEQ</sequence>
<organism evidence="4 5">
    <name type="scientific">Geomesophilobacter sediminis</name>
    <dbReference type="NCBI Taxonomy" id="2798584"/>
    <lineage>
        <taxon>Bacteria</taxon>
        <taxon>Pseudomonadati</taxon>
        <taxon>Thermodesulfobacteriota</taxon>
        <taxon>Desulfuromonadia</taxon>
        <taxon>Geobacterales</taxon>
        <taxon>Geobacteraceae</taxon>
        <taxon>Geomesophilobacter</taxon>
    </lineage>
</organism>
<dbReference type="InterPro" id="IPR029787">
    <property type="entry name" value="Nucleotide_cyclase"/>
</dbReference>